<reference evidence="1 2" key="1">
    <citation type="journal article" date="2019" name="Commun. Biol.">
        <title>The bagworm genome reveals a unique fibroin gene that provides high tensile strength.</title>
        <authorList>
            <person name="Kono N."/>
            <person name="Nakamura H."/>
            <person name="Ohtoshi R."/>
            <person name="Tomita M."/>
            <person name="Numata K."/>
            <person name="Arakawa K."/>
        </authorList>
    </citation>
    <scope>NUCLEOTIDE SEQUENCE [LARGE SCALE GENOMIC DNA]</scope>
</reference>
<evidence type="ECO:0000313" key="1">
    <source>
        <dbReference type="EMBL" id="GBP96810.1"/>
    </source>
</evidence>
<dbReference type="Proteomes" id="UP000299102">
    <property type="component" value="Unassembled WGS sequence"/>
</dbReference>
<organism evidence="1 2">
    <name type="scientific">Eumeta variegata</name>
    <name type="common">Bagworm moth</name>
    <name type="synonym">Eumeta japonica</name>
    <dbReference type="NCBI Taxonomy" id="151549"/>
    <lineage>
        <taxon>Eukaryota</taxon>
        <taxon>Metazoa</taxon>
        <taxon>Ecdysozoa</taxon>
        <taxon>Arthropoda</taxon>
        <taxon>Hexapoda</taxon>
        <taxon>Insecta</taxon>
        <taxon>Pterygota</taxon>
        <taxon>Neoptera</taxon>
        <taxon>Endopterygota</taxon>
        <taxon>Lepidoptera</taxon>
        <taxon>Glossata</taxon>
        <taxon>Ditrysia</taxon>
        <taxon>Tineoidea</taxon>
        <taxon>Psychidae</taxon>
        <taxon>Oiketicinae</taxon>
        <taxon>Eumeta</taxon>
    </lineage>
</organism>
<sequence length="103" mass="12297">MQFTPNRTEENKSESPPWWTAELSALKKDVLRKKRRIRNAAPTRKKAVIEDYLTAKTIYTQKAEIAQTESWKEYCTTQDKESMWDKVYRVIRNKKKVDCQTHC</sequence>
<evidence type="ECO:0000313" key="2">
    <source>
        <dbReference type="Proteomes" id="UP000299102"/>
    </source>
</evidence>
<comment type="caution">
    <text evidence="1">The sequence shown here is derived from an EMBL/GenBank/DDBJ whole genome shotgun (WGS) entry which is preliminary data.</text>
</comment>
<keyword evidence="2" id="KW-1185">Reference proteome</keyword>
<proteinExistence type="predicted"/>
<dbReference type="EMBL" id="BGZK01002837">
    <property type="protein sequence ID" value="GBP96810.1"/>
    <property type="molecule type" value="Genomic_DNA"/>
</dbReference>
<protein>
    <submittedName>
        <fullName evidence="1">Retrovirus-related Pol polyprotein from type-1 retrotransposable element R1</fullName>
    </submittedName>
</protein>
<dbReference type="OrthoDB" id="411871at2759"/>
<accession>A0A4C2A9L8</accession>
<dbReference type="AlphaFoldDB" id="A0A4C2A9L8"/>
<name>A0A4C2A9L8_EUMVA</name>
<gene>
    <name evidence="1" type="ORF">EVAR_85567_1</name>
</gene>